<dbReference type="Gene3D" id="2.30.30.60">
    <property type="match status" value="1"/>
</dbReference>
<comment type="subcellular location">
    <subcellularLocation>
        <location evidence="1">Membrane</location>
    </subcellularLocation>
</comment>
<dbReference type="EMBL" id="JACOOH010000008">
    <property type="protein sequence ID" value="MBC5622899.1"/>
    <property type="molecule type" value="Genomic_DNA"/>
</dbReference>
<dbReference type="PANTHER" id="PTHR30414:SF0">
    <property type="entry name" value="MINICONDUCTANCE MECHANOSENSITIVE CHANNEL YBDG"/>
    <property type="match status" value="1"/>
</dbReference>
<dbReference type="InterPro" id="IPR023408">
    <property type="entry name" value="MscS_beta-dom_sf"/>
</dbReference>
<dbReference type="InterPro" id="IPR010920">
    <property type="entry name" value="LSM_dom_sf"/>
</dbReference>
<feature type="domain" description="Mechanosensitive ion channel MscS" evidence="6">
    <location>
        <begin position="192"/>
        <end position="259"/>
    </location>
</feature>
<feature type="transmembrane region" description="Helical" evidence="5">
    <location>
        <begin position="174"/>
        <end position="200"/>
    </location>
</feature>
<feature type="transmembrane region" description="Helical" evidence="5">
    <location>
        <begin position="29"/>
        <end position="47"/>
    </location>
</feature>
<evidence type="ECO:0000259" key="6">
    <source>
        <dbReference type="Pfam" id="PF00924"/>
    </source>
</evidence>
<keyword evidence="2 5" id="KW-0812">Transmembrane</keyword>
<gene>
    <name evidence="7" type="ORF">H8S64_17545</name>
</gene>
<evidence type="ECO:0000256" key="5">
    <source>
        <dbReference type="SAM" id="Phobius"/>
    </source>
</evidence>
<dbReference type="RefSeq" id="WP_186977787.1">
    <property type="nucleotide sequence ID" value="NZ_JACOOH010000008.1"/>
</dbReference>
<protein>
    <submittedName>
        <fullName evidence="7">Mechanosensitive ion channel</fullName>
    </submittedName>
</protein>
<proteinExistence type="predicted"/>
<dbReference type="InterPro" id="IPR030192">
    <property type="entry name" value="YbdG"/>
</dbReference>
<evidence type="ECO:0000313" key="8">
    <source>
        <dbReference type="Proteomes" id="UP000646484"/>
    </source>
</evidence>
<evidence type="ECO:0000256" key="2">
    <source>
        <dbReference type="ARBA" id="ARBA00022692"/>
    </source>
</evidence>
<dbReference type="Proteomes" id="UP000646484">
    <property type="component" value="Unassembled WGS sequence"/>
</dbReference>
<dbReference type="SUPFAM" id="SSF50182">
    <property type="entry name" value="Sm-like ribonucleoproteins"/>
    <property type="match status" value="1"/>
</dbReference>
<evidence type="ECO:0000256" key="4">
    <source>
        <dbReference type="ARBA" id="ARBA00023136"/>
    </source>
</evidence>
<reference evidence="7 8" key="1">
    <citation type="submission" date="2020-08" db="EMBL/GenBank/DDBJ databases">
        <title>Genome public.</title>
        <authorList>
            <person name="Liu C."/>
            <person name="Sun Q."/>
        </authorList>
    </citation>
    <scope>NUCLEOTIDE SEQUENCE [LARGE SCALE GENOMIC DNA]</scope>
    <source>
        <strain evidence="7 8">NSJ-56</strain>
    </source>
</reference>
<keyword evidence="8" id="KW-1185">Reference proteome</keyword>
<name>A0ABR7D4P6_9BACT</name>
<accession>A0ABR7D4P6</accession>
<evidence type="ECO:0000256" key="3">
    <source>
        <dbReference type="ARBA" id="ARBA00022989"/>
    </source>
</evidence>
<evidence type="ECO:0000313" key="7">
    <source>
        <dbReference type="EMBL" id="MBC5622899.1"/>
    </source>
</evidence>
<dbReference type="PANTHER" id="PTHR30414">
    <property type="entry name" value="MINICONDUCTANCE MECHANOSENSITIVE CHANNEL YBDG"/>
    <property type="match status" value="1"/>
</dbReference>
<organism evidence="7 8">
    <name type="scientific">Butyricimonas hominis</name>
    <dbReference type="NCBI Taxonomy" id="2763032"/>
    <lineage>
        <taxon>Bacteria</taxon>
        <taxon>Pseudomonadati</taxon>
        <taxon>Bacteroidota</taxon>
        <taxon>Bacteroidia</taxon>
        <taxon>Bacteroidales</taxon>
        <taxon>Odoribacteraceae</taxon>
        <taxon>Butyricimonas</taxon>
    </lineage>
</organism>
<dbReference type="InterPro" id="IPR006685">
    <property type="entry name" value="MscS_channel_2nd"/>
</dbReference>
<dbReference type="Pfam" id="PF00924">
    <property type="entry name" value="MS_channel_2nd"/>
    <property type="match status" value="1"/>
</dbReference>
<feature type="transmembrane region" description="Helical" evidence="5">
    <location>
        <begin position="108"/>
        <end position="128"/>
    </location>
</feature>
<evidence type="ECO:0000256" key="1">
    <source>
        <dbReference type="ARBA" id="ARBA00004370"/>
    </source>
</evidence>
<keyword evidence="3 5" id="KW-1133">Transmembrane helix</keyword>
<sequence>MIWKINISKWFSWLNLGIKDPETASLVEVMLQIAVICLIAFLFTLFLRKGVMRLLAKVVKRTKTKWDDVFLDEHVFQRVFNLIPPLFIDFAFKIVYGKWEHIELFHRFIVAWILVVAGYVIVTVLDAINRIYESYPVARDRPIKVFVQVIKIFVVSAVVITIVSVFIGESPRNLLVGLGAFAAVLMLVFKDAILGFVAGVQLLSNQMVRIGDWIVMPSNNANGTVLEINLYTVKVQNWDMTITTVPTYQLVSNSFTNWRGMQESAGRRIMRSINIDMNSVHFLSDEEIAMLRKSDVLKGYIEDILPVLTEQNKGKGDVLDERRLTNLGIFRQYAVRKLEANPNLNMDMTYMVRQLQPSATGIPLEIYCFSRIQEWVAYEKVQSDIFDHLLAVMPYFHLRIYQYPSKL</sequence>
<comment type="caution">
    <text evidence="7">The sequence shown here is derived from an EMBL/GenBank/DDBJ whole genome shotgun (WGS) entry which is preliminary data.</text>
</comment>
<keyword evidence="4 5" id="KW-0472">Membrane</keyword>
<feature type="transmembrane region" description="Helical" evidence="5">
    <location>
        <begin position="149"/>
        <end position="168"/>
    </location>
</feature>